<dbReference type="Gene3D" id="4.10.40.20">
    <property type="match status" value="1"/>
</dbReference>
<comment type="caution">
    <text evidence="5">Lacks conserved residue(s) required for the propagation of feature annotation.</text>
</comment>
<dbReference type="PRINTS" id="PR01976">
    <property type="entry name" value="IGFBPFAMILY"/>
</dbReference>
<dbReference type="PROSITE" id="PS00484">
    <property type="entry name" value="THYROGLOBULIN_1_1"/>
    <property type="match status" value="1"/>
</dbReference>
<evidence type="ECO:0000256" key="6">
    <source>
        <dbReference type="SAM" id="SignalP"/>
    </source>
</evidence>
<name>A0ABP0GEA1_CLALP</name>
<dbReference type="PANTHER" id="PTHR11551:SF13">
    <property type="entry name" value="INSULIN-LIKE GROWTH FACTOR-BINDING PROTEIN 2"/>
    <property type="match status" value="1"/>
</dbReference>
<dbReference type="PANTHER" id="PTHR11551">
    <property type="entry name" value="INSULIN-LIKE GROWTH FACTOR BINDING PROTEIN"/>
    <property type="match status" value="1"/>
</dbReference>
<gene>
    <name evidence="9" type="ORF">CVLEPA_LOCUS21678</name>
</gene>
<keyword evidence="4" id="KW-0340">Growth factor binding</keyword>
<protein>
    <recommendedName>
        <fullName evidence="11">Insulin-like growth factor-binding protein 5</fullName>
    </recommendedName>
</protein>
<dbReference type="InterPro" id="IPR017891">
    <property type="entry name" value="Insulin_GF-bd_Cys-rich_CS"/>
</dbReference>
<dbReference type="InterPro" id="IPR036857">
    <property type="entry name" value="Thyroglobulin_1_sf"/>
</dbReference>
<evidence type="ECO:0000256" key="5">
    <source>
        <dbReference type="PROSITE-ProRule" id="PRU00500"/>
    </source>
</evidence>
<evidence type="ECO:0000259" key="7">
    <source>
        <dbReference type="PROSITE" id="PS51162"/>
    </source>
</evidence>
<dbReference type="PROSITE" id="PS51323">
    <property type="entry name" value="IGFBP_N_2"/>
    <property type="match status" value="1"/>
</dbReference>
<proteinExistence type="predicted"/>
<evidence type="ECO:0000256" key="3">
    <source>
        <dbReference type="ARBA" id="ARBA00023157"/>
    </source>
</evidence>
<dbReference type="Proteomes" id="UP001642483">
    <property type="component" value="Unassembled WGS sequence"/>
</dbReference>
<dbReference type="Pfam" id="PF00219">
    <property type="entry name" value="IGFBP"/>
    <property type="match status" value="1"/>
</dbReference>
<dbReference type="InterPro" id="IPR009030">
    <property type="entry name" value="Growth_fac_rcpt_cys_sf"/>
</dbReference>
<dbReference type="PROSITE" id="PS00222">
    <property type="entry name" value="IGFBP_N_1"/>
    <property type="match status" value="1"/>
</dbReference>
<dbReference type="SUPFAM" id="SSF57610">
    <property type="entry name" value="Thyroglobulin type-1 domain"/>
    <property type="match status" value="1"/>
</dbReference>
<keyword evidence="3 5" id="KW-1015">Disulfide bond</keyword>
<keyword evidence="6" id="KW-0732">Signal</keyword>
<dbReference type="Pfam" id="PF00086">
    <property type="entry name" value="Thyroglobulin_1"/>
    <property type="match status" value="1"/>
</dbReference>
<sequence>MYFYAVIFMLLHFRPTIFAHEATLCVNLCPPCLAQRVALECPPEPVCTEKVKEPGCGCCLVCALTEGERCGINLPACASGLKCLTKEKRFGIIEILENHGTCQHAPHTLISLSPEHTRSLHKSRRLKLRTRKRKRYPRHPHYGLLAPINGNGPCARHYETLMTSCGTLPARVWLPHCDKRGNYAPKQCMSSKGLQRGKCWCVNKNGHAIPETPYTEGPLFCYR</sequence>
<dbReference type="SUPFAM" id="SSF57184">
    <property type="entry name" value="Growth factor receptor domain"/>
    <property type="match status" value="1"/>
</dbReference>
<reference evidence="9 10" key="1">
    <citation type="submission" date="2024-02" db="EMBL/GenBank/DDBJ databases">
        <authorList>
            <person name="Daric V."/>
            <person name="Darras S."/>
        </authorList>
    </citation>
    <scope>NUCLEOTIDE SEQUENCE [LARGE SCALE GENOMIC DNA]</scope>
</reference>
<dbReference type="SMART" id="SM00121">
    <property type="entry name" value="IB"/>
    <property type="match status" value="1"/>
</dbReference>
<comment type="subcellular location">
    <subcellularLocation>
        <location evidence="1">Secreted</location>
    </subcellularLocation>
</comment>
<dbReference type="Gene3D" id="4.10.800.10">
    <property type="entry name" value="Thyroglobulin type-1"/>
    <property type="match status" value="1"/>
</dbReference>
<dbReference type="EMBL" id="CAWYQH010000108">
    <property type="protein sequence ID" value="CAK8689712.1"/>
    <property type="molecule type" value="Genomic_DNA"/>
</dbReference>
<evidence type="ECO:0000256" key="2">
    <source>
        <dbReference type="ARBA" id="ARBA00022525"/>
    </source>
</evidence>
<dbReference type="SMART" id="SM00211">
    <property type="entry name" value="TY"/>
    <property type="match status" value="1"/>
</dbReference>
<evidence type="ECO:0000313" key="10">
    <source>
        <dbReference type="Proteomes" id="UP001642483"/>
    </source>
</evidence>
<dbReference type="InterPro" id="IPR022321">
    <property type="entry name" value="IGFBP_1-6_chordata"/>
</dbReference>
<feature type="domain" description="IGFBP N-terminal" evidence="8">
    <location>
        <begin position="25"/>
        <end position="105"/>
    </location>
</feature>
<feature type="chain" id="PRO_5045945152" description="Insulin-like growth factor-binding protein 5" evidence="6">
    <location>
        <begin position="20"/>
        <end position="223"/>
    </location>
</feature>
<feature type="signal peptide" evidence="6">
    <location>
        <begin position="1"/>
        <end position="19"/>
    </location>
</feature>
<evidence type="ECO:0000259" key="8">
    <source>
        <dbReference type="PROSITE" id="PS51323"/>
    </source>
</evidence>
<organism evidence="9 10">
    <name type="scientific">Clavelina lepadiformis</name>
    <name type="common">Light-bulb sea squirt</name>
    <name type="synonym">Ascidia lepadiformis</name>
    <dbReference type="NCBI Taxonomy" id="159417"/>
    <lineage>
        <taxon>Eukaryota</taxon>
        <taxon>Metazoa</taxon>
        <taxon>Chordata</taxon>
        <taxon>Tunicata</taxon>
        <taxon>Ascidiacea</taxon>
        <taxon>Aplousobranchia</taxon>
        <taxon>Clavelinidae</taxon>
        <taxon>Clavelina</taxon>
    </lineage>
</organism>
<feature type="domain" description="Thyroglobulin type-1" evidence="7">
    <location>
        <begin position="151"/>
        <end position="221"/>
    </location>
</feature>
<evidence type="ECO:0000313" key="9">
    <source>
        <dbReference type="EMBL" id="CAK8689712.1"/>
    </source>
</evidence>
<evidence type="ECO:0000256" key="4">
    <source>
        <dbReference type="ARBA" id="ARBA00023183"/>
    </source>
</evidence>
<accession>A0ABP0GEA1</accession>
<feature type="disulfide bond" evidence="5">
    <location>
        <begin position="201"/>
        <end position="221"/>
    </location>
</feature>
<evidence type="ECO:0008006" key="11">
    <source>
        <dbReference type="Google" id="ProtNLM"/>
    </source>
</evidence>
<comment type="caution">
    <text evidence="9">The sequence shown here is derived from an EMBL/GenBank/DDBJ whole genome shotgun (WGS) entry which is preliminary data.</text>
</comment>
<evidence type="ECO:0000256" key="1">
    <source>
        <dbReference type="ARBA" id="ARBA00004613"/>
    </source>
</evidence>
<dbReference type="InterPro" id="IPR000867">
    <property type="entry name" value="IGFBP-like"/>
</dbReference>
<keyword evidence="10" id="KW-1185">Reference proteome</keyword>
<dbReference type="InterPro" id="IPR000716">
    <property type="entry name" value="Thyroglobulin_1"/>
</dbReference>
<dbReference type="PROSITE" id="PS51162">
    <property type="entry name" value="THYROGLOBULIN_1_2"/>
    <property type="match status" value="1"/>
</dbReference>
<keyword evidence="2" id="KW-0964">Secreted</keyword>
<dbReference type="CDD" id="cd00191">
    <property type="entry name" value="TY"/>
    <property type="match status" value="1"/>
</dbReference>